<dbReference type="Proteomes" id="UP001480595">
    <property type="component" value="Unassembled WGS sequence"/>
</dbReference>
<evidence type="ECO:0000256" key="5">
    <source>
        <dbReference type="ARBA" id="ARBA00023002"/>
    </source>
</evidence>
<evidence type="ECO:0000256" key="1">
    <source>
        <dbReference type="ARBA" id="ARBA00001971"/>
    </source>
</evidence>
<dbReference type="InterPro" id="IPR036396">
    <property type="entry name" value="Cyt_P450_sf"/>
</dbReference>
<evidence type="ECO:0000313" key="8">
    <source>
        <dbReference type="EMBL" id="KAK8058852.1"/>
    </source>
</evidence>
<proteinExistence type="inferred from homology"/>
<dbReference type="PANTHER" id="PTHR24305">
    <property type="entry name" value="CYTOCHROME P450"/>
    <property type="match status" value="1"/>
</dbReference>
<dbReference type="Pfam" id="PF00067">
    <property type="entry name" value="p450"/>
    <property type="match status" value="1"/>
</dbReference>
<gene>
    <name evidence="8" type="ORF">PG994_009300</name>
</gene>
<dbReference type="InterPro" id="IPR050121">
    <property type="entry name" value="Cytochrome_P450_monoxygenase"/>
</dbReference>
<accession>A0ABR1UJG4</accession>
<reference evidence="8 9" key="1">
    <citation type="submission" date="2023-01" db="EMBL/GenBank/DDBJ databases">
        <title>Analysis of 21 Apiospora genomes using comparative genomics revels a genus with tremendous synthesis potential of carbohydrate active enzymes and secondary metabolites.</title>
        <authorList>
            <person name="Sorensen T."/>
        </authorList>
    </citation>
    <scope>NUCLEOTIDE SEQUENCE [LARGE SCALE GENOMIC DNA]</scope>
    <source>
        <strain evidence="8 9">CBS 135458</strain>
    </source>
</reference>
<dbReference type="GeneID" id="92093772"/>
<keyword evidence="7 8" id="KW-0503">Monooxygenase</keyword>
<dbReference type="PRINTS" id="PR00463">
    <property type="entry name" value="EP450I"/>
</dbReference>
<name>A0ABR1UJG4_9PEZI</name>
<dbReference type="PANTHER" id="PTHR24305:SF29">
    <property type="entry name" value="BENZOATE-PARA-HYDROXYLASE"/>
    <property type="match status" value="1"/>
</dbReference>
<comment type="caution">
    <text evidence="8">The sequence shown here is derived from an EMBL/GenBank/DDBJ whole genome shotgun (WGS) entry which is preliminary data.</text>
</comment>
<evidence type="ECO:0000256" key="7">
    <source>
        <dbReference type="ARBA" id="ARBA00023033"/>
    </source>
</evidence>
<evidence type="ECO:0000256" key="6">
    <source>
        <dbReference type="ARBA" id="ARBA00023004"/>
    </source>
</evidence>
<evidence type="ECO:0000256" key="2">
    <source>
        <dbReference type="ARBA" id="ARBA00010617"/>
    </source>
</evidence>
<dbReference type="EMBL" id="JAQQWL010000009">
    <property type="protein sequence ID" value="KAK8058852.1"/>
    <property type="molecule type" value="Genomic_DNA"/>
</dbReference>
<keyword evidence="6" id="KW-0408">Iron</keyword>
<keyword evidence="5" id="KW-0560">Oxidoreductase</keyword>
<protein>
    <submittedName>
        <fullName evidence="8">Cytochrome P450 monooxygenase FUM2</fullName>
    </submittedName>
</protein>
<organism evidence="8 9">
    <name type="scientific">Apiospora phragmitis</name>
    <dbReference type="NCBI Taxonomy" id="2905665"/>
    <lineage>
        <taxon>Eukaryota</taxon>
        <taxon>Fungi</taxon>
        <taxon>Dikarya</taxon>
        <taxon>Ascomycota</taxon>
        <taxon>Pezizomycotina</taxon>
        <taxon>Sordariomycetes</taxon>
        <taxon>Xylariomycetidae</taxon>
        <taxon>Amphisphaeriales</taxon>
        <taxon>Apiosporaceae</taxon>
        <taxon>Apiospora</taxon>
    </lineage>
</organism>
<keyword evidence="3" id="KW-0349">Heme</keyword>
<dbReference type="Gene3D" id="1.10.630.10">
    <property type="entry name" value="Cytochrome P450"/>
    <property type="match status" value="1"/>
</dbReference>
<keyword evidence="9" id="KW-1185">Reference proteome</keyword>
<dbReference type="RefSeq" id="XP_066714298.1">
    <property type="nucleotide sequence ID" value="XM_066860709.1"/>
</dbReference>
<dbReference type="SUPFAM" id="SSF48264">
    <property type="entry name" value="Cytochrome P450"/>
    <property type="match status" value="1"/>
</dbReference>
<comment type="similarity">
    <text evidence="2">Belongs to the cytochrome P450 family.</text>
</comment>
<comment type="cofactor">
    <cofactor evidence="1">
        <name>heme</name>
        <dbReference type="ChEBI" id="CHEBI:30413"/>
    </cofactor>
</comment>
<keyword evidence="4" id="KW-0479">Metal-binding</keyword>
<dbReference type="InterPro" id="IPR001128">
    <property type="entry name" value="Cyt_P450"/>
</dbReference>
<evidence type="ECO:0000256" key="3">
    <source>
        <dbReference type="ARBA" id="ARBA00022617"/>
    </source>
</evidence>
<sequence length="269" mass="30128">MNRLHQRYGPVVRFGPTDLSYTAADAWQDIHGLVKGQPENPKALEFSVQPVNDVSNGYSADRVDQRLREGSNQPDVWALVAGHVETPDTKLSLKEMHSNAELFMLAGSETTGTYIVTRLIPLNAMHPVLTRFKATLLSGAIYLLLTHSDAMIRLSREIRTKFRREKDIAFSEVATLPYLNACLKETSRVYPAVPIGSPRVVPEGGKSILGRWIPPETRVAVHHYATYHAEANFKEAETFVPERWLGDPRYADDNQAAHGPFGWGHRNCV</sequence>
<dbReference type="GO" id="GO:0004497">
    <property type="term" value="F:monooxygenase activity"/>
    <property type="evidence" value="ECO:0007669"/>
    <property type="project" value="UniProtKB-KW"/>
</dbReference>
<dbReference type="InterPro" id="IPR002401">
    <property type="entry name" value="Cyt_P450_E_grp-I"/>
</dbReference>
<evidence type="ECO:0000313" key="9">
    <source>
        <dbReference type="Proteomes" id="UP001480595"/>
    </source>
</evidence>
<evidence type="ECO:0000256" key="4">
    <source>
        <dbReference type="ARBA" id="ARBA00022723"/>
    </source>
</evidence>